<feature type="region of interest" description="Disordered" evidence="1">
    <location>
        <begin position="149"/>
        <end position="195"/>
    </location>
</feature>
<feature type="region of interest" description="Disordered" evidence="1">
    <location>
        <begin position="210"/>
        <end position="244"/>
    </location>
</feature>
<accession>A0ABN9WL48</accession>
<feature type="compositionally biased region" description="Gly residues" evidence="1">
    <location>
        <begin position="324"/>
        <end position="342"/>
    </location>
</feature>
<reference evidence="2" key="1">
    <citation type="submission" date="2023-10" db="EMBL/GenBank/DDBJ databases">
        <authorList>
            <person name="Chen Y."/>
            <person name="Shah S."/>
            <person name="Dougan E. K."/>
            <person name="Thang M."/>
            <person name="Chan C."/>
        </authorList>
    </citation>
    <scope>NUCLEOTIDE SEQUENCE [LARGE SCALE GENOMIC DNA]</scope>
</reference>
<gene>
    <name evidence="2" type="ORF">PCOR1329_LOCUS68380</name>
</gene>
<keyword evidence="3" id="KW-1185">Reference proteome</keyword>
<evidence type="ECO:0000313" key="2">
    <source>
        <dbReference type="EMBL" id="CAK0887279.1"/>
    </source>
</evidence>
<feature type="region of interest" description="Disordered" evidence="1">
    <location>
        <begin position="264"/>
        <end position="287"/>
    </location>
</feature>
<name>A0ABN9WL48_9DINO</name>
<protein>
    <submittedName>
        <fullName evidence="2">Uncharacterized protein</fullName>
    </submittedName>
</protein>
<sequence length="363" mass="37111">MDGCAVAVRAGAGGRGDCLVAVRSICVGETALEEARVVCVASDAISAAPLEERLRELHARLSGPGGPGAALLGARPGGRPLCRGPGGGPRARLYREWAEEGLAALRAPERASAVEAMLALSFNAYSTAGGRFQAAGSCASLALVRRERDRRGARRGSGPAGVPRAHCSRRRGAGELPHRRGPLQARPAPPGEDRQLGVRLRVSPVRGARGRRAPLRVPPGGLRRHVPVAADARPPPGGGGRPRERAQAAGRLALQRLLAGAAPRRAGRVGRCRGGGAGPPRGAASRPLRRLGGLRGVRREAPIPLARVAVEASPPVAPAEGGRGRWGGGRGSRAGRRGGGARQGSSAVYGSDLPVLLLLLAGG</sequence>
<evidence type="ECO:0000256" key="1">
    <source>
        <dbReference type="SAM" id="MobiDB-lite"/>
    </source>
</evidence>
<feature type="compositionally biased region" description="Low complexity" evidence="1">
    <location>
        <begin position="156"/>
        <end position="165"/>
    </location>
</feature>
<feature type="region of interest" description="Disordered" evidence="1">
    <location>
        <begin position="314"/>
        <end position="346"/>
    </location>
</feature>
<organism evidence="2 3">
    <name type="scientific">Prorocentrum cordatum</name>
    <dbReference type="NCBI Taxonomy" id="2364126"/>
    <lineage>
        <taxon>Eukaryota</taxon>
        <taxon>Sar</taxon>
        <taxon>Alveolata</taxon>
        <taxon>Dinophyceae</taxon>
        <taxon>Prorocentrales</taxon>
        <taxon>Prorocentraceae</taxon>
        <taxon>Prorocentrum</taxon>
    </lineage>
</organism>
<evidence type="ECO:0000313" key="3">
    <source>
        <dbReference type="Proteomes" id="UP001189429"/>
    </source>
</evidence>
<proteinExistence type="predicted"/>
<dbReference type="Proteomes" id="UP001189429">
    <property type="component" value="Unassembled WGS sequence"/>
</dbReference>
<dbReference type="EMBL" id="CAUYUJ010018918">
    <property type="protein sequence ID" value="CAK0887279.1"/>
    <property type="molecule type" value="Genomic_DNA"/>
</dbReference>
<comment type="caution">
    <text evidence="2">The sequence shown here is derived from an EMBL/GenBank/DDBJ whole genome shotgun (WGS) entry which is preliminary data.</text>
</comment>